<dbReference type="Proteomes" id="UP000198575">
    <property type="component" value="Unassembled WGS sequence"/>
</dbReference>
<evidence type="ECO:0000313" key="2">
    <source>
        <dbReference type="EMBL" id="SFN58270.1"/>
    </source>
</evidence>
<evidence type="ECO:0000313" key="3">
    <source>
        <dbReference type="Proteomes" id="UP000198575"/>
    </source>
</evidence>
<organism evidence="2 3">
    <name type="scientific">Dokdonella immobilis</name>
    <dbReference type="NCBI Taxonomy" id="578942"/>
    <lineage>
        <taxon>Bacteria</taxon>
        <taxon>Pseudomonadati</taxon>
        <taxon>Pseudomonadota</taxon>
        <taxon>Gammaproteobacteria</taxon>
        <taxon>Lysobacterales</taxon>
        <taxon>Rhodanobacteraceae</taxon>
        <taxon>Dokdonella</taxon>
    </lineage>
</organism>
<sequence length="184" mass="20505">MFTSLAPRLVLAAGIALAMPAHASGVALSGPGSNATAHGYQSTNLRPGEADALRRKVLVQCGLIGSRNRLPWYFHFAYAQALLDAGDTRRAVVELSESINLRPEPRVRKRTYGMWFTDYLPYFQLAEAHAKLDNWPCAEHAMELSRSTGEAALGRIEPQRIWALQERIDRHVDDAGSCNIRDYR</sequence>
<feature type="signal peptide" evidence="1">
    <location>
        <begin position="1"/>
        <end position="23"/>
    </location>
</feature>
<dbReference type="RefSeq" id="WP_092410151.1">
    <property type="nucleotide sequence ID" value="NZ_FOVF01000033.1"/>
</dbReference>
<keyword evidence="1" id="KW-0732">Signal</keyword>
<reference evidence="2 3" key="1">
    <citation type="submission" date="2016-10" db="EMBL/GenBank/DDBJ databases">
        <authorList>
            <person name="de Groot N.N."/>
        </authorList>
    </citation>
    <scope>NUCLEOTIDE SEQUENCE [LARGE SCALE GENOMIC DNA]</scope>
    <source>
        <strain evidence="2 3">CGMCC 1.7659</strain>
    </source>
</reference>
<keyword evidence="3" id="KW-1185">Reference proteome</keyword>
<evidence type="ECO:0008006" key="4">
    <source>
        <dbReference type="Google" id="ProtNLM"/>
    </source>
</evidence>
<dbReference type="EMBL" id="FOVF01000033">
    <property type="protein sequence ID" value="SFN58270.1"/>
    <property type="molecule type" value="Genomic_DNA"/>
</dbReference>
<proteinExistence type="predicted"/>
<protein>
    <recommendedName>
        <fullName evidence="4">Tetratricopeptide repeat-containing protein</fullName>
    </recommendedName>
</protein>
<accession>A0A1I5A7D3</accession>
<gene>
    <name evidence="2" type="ORF">SAMN05216289_13316</name>
</gene>
<evidence type="ECO:0000256" key="1">
    <source>
        <dbReference type="SAM" id="SignalP"/>
    </source>
</evidence>
<name>A0A1I5A7D3_9GAMM</name>
<dbReference type="AlphaFoldDB" id="A0A1I5A7D3"/>
<feature type="chain" id="PRO_5011762400" description="Tetratricopeptide repeat-containing protein" evidence="1">
    <location>
        <begin position="24"/>
        <end position="184"/>
    </location>
</feature>